<dbReference type="GO" id="GO:0005634">
    <property type="term" value="C:nucleus"/>
    <property type="evidence" value="ECO:0007669"/>
    <property type="project" value="UniProtKB-SubCell"/>
</dbReference>
<evidence type="ECO:0000256" key="10">
    <source>
        <dbReference type="ARBA" id="ARBA00047902"/>
    </source>
</evidence>
<feature type="domain" description="N-acetyltransferase ESCO zinc-finger" evidence="11">
    <location>
        <begin position="11"/>
        <end position="50"/>
    </location>
</feature>
<keyword evidence="9" id="KW-0012">Acyltransferase</keyword>
<protein>
    <submittedName>
        <fullName evidence="14">N-acetyltransferase ESCO2-like</fullName>
    </submittedName>
</protein>
<dbReference type="GO" id="GO:0008270">
    <property type="term" value="F:zinc ion binding"/>
    <property type="evidence" value="ECO:0007669"/>
    <property type="project" value="UniProtKB-KW"/>
</dbReference>
<evidence type="ECO:0000259" key="12">
    <source>
        <dbReference type="Pfam" id="PF13880"/>
    </source>
</evidence>
<dbReference type="KEGG" id="dord:105985594"/>
<dbReference type="PANTHER" id="PTHR45884">
    <property type="entry name" value="N-ACETYLTRANSFERASE ECO"/>
    <property type="match status" value="1"/>
</dbReference>
<organism evidence="13 14">
    <name type="scientific">Dipodomys ordii</name>
    <name type="common">Ord's kangaroo rat</name>
    <dbReference type="NCBI Taxonomy" id="10020"/>
    <lineage>
        <taxon>Eukaryota</taxon>
        <taxon>Metazoa</taxon>
        <taxon>Chordata</taxon>
        <taxon>Craniata</taxon>
        <taxon>Vertebrata</taxon>
        <taxon>Euteleostomi</taxon>
        <taxon>Mammalia</taxon>
        <taxon>Eutheria</taxon>
        <taxon>Euarchontoglires</taxon>
        <taxon>Glires</taxon>
        <taxon>Rodentia</taxon>
        <taxon>Castorimorpha</taxon>
        <taxon>Heteromyidae</taxon>
        <taxon>Dipodomyinae</taxon>
        <taxon>Dipodomys</taxon>
    </lineage>
</organism>
<evidence type="ECO:0000256" key="4">
    <source>
        <dbReference type="ARBA" id="ARBA00022723"/>
    </source>
</evidence>
<keyword evidence="7" id="KW-0539">Nucleus</keyword>
<evidence type="ECO:0000313" key="14">
    <source>
        <dbReference type="RefSeq" id="XP_012871649.1"/>
    </source>
</evidence>
<proteinExistence type="inferred from homology"/>
<evidence type="ECO:0000256" key="7">
    <source>
        <dbReference type="ARBA" id="ARBA00023242"/>
    </source>
</evidence>
<dbReference type="GO" id="GO:0000785">
    <property type="term" value="C:chromatin"/>
    <property type="evidence" value="ECO:0007669"/>
    <property type="project" value="TreeGrafter"/>
</dbReference>
<dbReference type="InParanoid" id="A0A1S3F6K1"/>
<keyword evidence="6" id="KW-0862">Zinc</keyword>
<dbReference type="GO" id="GO:0061733">
    <property type="term" value="F:protein-lysine-acetyltransferase activity"/>
    <property type="evidence" value="ECO:0007669"/>
    <property type="project" value="TreeGrafter"/>
</dbReference>
<dbReference type="AlphaFoldDB" id="A0A1S3F6K1"/>
<keyword evidence="8" id="KW-0131">Cell cycle</keyword>
<evidence type="ECO:0000256" key="2">
    <source>
        <dbReference type="ARBA" id="ARBA00005816"/>
    </source>
</evidence>
<dbReference type="GO" id="GO:0007064">
    <property type="term" value="P:mitotic sister chromatid cohesion"/>
    <property type="evidence" value="ECO:0007669"/>
    <property type="project" value="TreeGrafter"/>
</dbReference>
<dbReference type="RefSeq" id="XP_012871649.1">
    <property type="nucleotide sequence ID" value="XM_013016195.1"/>
</dbReference>
<keyword evidence="4" id="KW-0479">Metal-binding</keyword>
<evidence type="ECO:0000256" key="8">
    <source>
        <dbReference type="ARBA" id="ARBA00023306"/>
    </source>
</evidence>
<evidence type="ECO:0000256" key="5">
    <source>
        <dbReference type="ARBA" id="ARBA00022771"/>
    </source>
</evidence>
<keyword evidence="13" id="KW-1185">Reference proteome</keyword>
<evidence type="ECO:0000256" key="1">
    <source>
        <dbReference type="ARBA" id="ARBA00004123"/>
    </source>
</evidence>
<comment type="catalytic activity">
    <reaction evidence="10">
        <text>L-lysyl-[protein] + acetyl-CoA = N(6)-acetyl-L-lysyl-[protein] + CoA + H(+)</text>
        <dbReference type="Rhea" id="RHEA:45948"/>
        <dbReference type="Rhea" id="RHEA-COMP:9752"/>
        <dbReference type="Rhea" id="RHEA-COMP:10731"/>
        <dbReference type="ChEBI" id="CHEBI:15378"/>
        <dbReference type="ChEBI" id="CHEBI:29969"/>
        <dbReference type="ChEBI" id="CHEBI:57287"/>
        <dbReference type="ChEBI" id="CHEBI:57288"/>
        <dbReference type="ChEBI" id="CHEBI:61930"/>
    </reaction>
</comment>
<dbReference type="InterPro" id="IPR028005">
    <property type="entry name" value="AcTrfase_ESCO_Znf_dom"/>
</dbReference>
<evidence type="ECO:0000313" key="13">
    <source>
        <dbReference type="Proteomes" id="UP000081671"/>
    </source>
</evidence>
<dbReference type="InterPro" id="IPR028009">
    <property type="entry name" value="ESCO_Acetyltransf_dom"/>
</dbReference>
<keyword evidence="5" id="KW-0863">Zinc-finger</keyword>
<dbReference type="OrthoDB" id="428854at2759"/>
<name>A0A1S3F6K1_DIPOR</name>
<evidence type="ECO:0000259" key="11">
    <source>
        <dbReference type="Pfam" id="PF13878"/>
    </source>
</evidence>
<reference evidence="14" key="1">
    <citation type="submission" date="2025-08" db="UniProtKB">
        <authorList>
            <consortium name="RefSeq"/>
        </authorList>
    </citation>
    <scope>IDENTIFICATION</scope>
    <source>
        <tissue evidence="14">Kidney</tissue>
    </source>
</reference>
<sequence>MRDTNKETKDQLIIDAGQKHTGTTMCKSCGMIYSAANPEDELQHAQYHQRFLEGVKYVGWKKERVVVEFWDGKIVLILPHDPSSALRKVEDVKELVDHELGFQQVIPKCSNKTKTFLFVSDEKRVVGCLIAEPIKPAFRVLSEPSGPESSNSKESSRAWQCSNAPEPAVCGISRIWVFRLKRRKRIAR</sequence>
<keyword evidence="3" id="KW-0808">Transferase</keyword>
<evidence type="ECO:0000256" key="3">
    <source>
        <dbReference type="ARBA" id="ARBA00022679"/>
    </source>
</evidence>
<evidence type="ECO:0000256" key="9">
    <source>
        <dbReference type="ARBA" id="ARBA00023315"/>
    </source>
</evidence>
<feature type="domain" description="N-acetyltransferase ESCO acetyl-transferase" evidence="12">
    <location>
        <begin position="166"/>
        <end position="188"/>
    </location>
</feature>
<comment type="subcellular location">
    <subcellularLocation>
        <location evidence="1">Nucleus</location>
    </subcellularLocation>
</comment>
<dbReference type="GeneID" id="105985594"/>
<dbReference type="Pfam" id="PF13878">
    <property type="entry name" value="zf-C2H2_3"/>
    <property type="match status" value="1"/>
</dbReference>
<comment type="similarity">
    <text evidence="2">Belongs to the acetyltransferase family. ECO subfamily.</text>
</comment>
<gene>
    <name evidence="14" type="primary">LOC105985594</name>
</gene>
<evidence type="ECO:0000256" key="6">
    <source>
        <dbReference type="ARBA" id="ARBA00022833"/>
    </source>
</evidence>
<dbReference type="PANTHER" id="PTHR45884:SF3">
    <property type="entry name" value="N-ACETYLTRANSFERASE ESCO2"/>
    <property type="match status" value="1"/>
</dbReference>
<dbReference type="Proteomes" id="UP000081671">
    <property type="component" value="Unplaced"/>
</dbReference>
<dbReference type="Pfam" id="PF13880">
    <property type="entry name" value="Acetyltransf_13"/>
    <property type="match status" value="1"/>
</dbReference>
<accession>A0A1S3F6K1</accession>